<feature type="transmembrane region" description="Helical" evidence="5">
    <location>
        <begin position="6"/>
        <end position="29"/>
    </location>
</feature>
<keyword evidence="1" id="KW-1003">Cell membrane</keyword>
<dbReference type="RefSeq" id="WP_192113254.1">
    <property type="nucleotide sequence ID" value="NZ_CABUEN010000010.1"/>
</dbReference>
<sequence length="64" mass="7126">MLSEFSVAGIYLPPFFVYACAALPIYLGLRSLLTRCGALRWVWHPGLFGFALSLCIVSMLILFV</sequence>
<accession>A0A212K7Q0</accession>
<evidence type="ECO:0000256" key="1">
    <source>
        <dbReference type="ARBA" id="ARBA00022475"/>
    </source>
</evidence>
<evidence type="ECO:0000256" key="5">
    <source>
        <dbReference type="SAM" id="Phobius"/>
    </source>
</evidence>
<organism evidence="6">
    <name type="scientific">uncultured Desulfovibrio sp</name>
    <dbReference type="NCBI Taxonomy" id="167968"/>
    <lineage>
        <taxon>Bacteria</taxon>
        <taxon>Pseudomonadati</taxon>
        <taxon>Thermodesulfobacteriota</taxon>
        <taxon>Desulfovibrionia</taxon>
        <taxon>Desulfovibrionales</taxon>
        <taxon>Desulfovibrionaceae</taxon>
        <taxon>Desulfovibrio</taxon>
        <taxon>environmental samples</taxon>
    </lineage>
</organism>
<dbReference type="EMBL" id="FLUP01000001">
    <property type="protein sequence ID" value="SBW07638.1"/>
    <property type="molecule type" value="Genomic_DNA"/>
</dbReference>
<reference evidence="6" key="1">
    <citation type="submission" date="2016-04" db="EMBL/GenBank/DDBJ databases">
        <authorList>
            <person name="Evans L.H."/>
            <person name="Alamgir A."/>
            <person name="Owens N."/>
            <person name="Weber N.D."/>
            <person name="Virtaneva K."/>
            <person name="Barbian K."/>
            <person name="Babar A."/>
            <person name="Rosenke K."/>
        </authorList>
    </citation>
    <scope>NUCLEOTIDE SEQUENCE</scope>
    <source>
        <strain evidence="6">92-2</strain>
    </source>
</reference>
<keyword evidence="3 5" id="KW-1133">Transmembrane helix</keyword>
<protein>
    <recommendedName>
        <fullName evidence="7">Protein AaeX</fullName>
    </recommendedName>
</protein>
<evidence type="ECO:0000256" key="4">
    <source>
        <dbReference type="ARBA" id="ARBA00023136"/>
    </source>
</evidence>
<dbReference type="Pfam" id="PF07869">
    <property type="entry name" value="DUF1656"/>
    <property type="match status" value="1"/>
</dbReference>
<name>A0A212K7Q0_9BACT</name>
<keyword evidence="2 5" id="KW-0812">Transmembrane</keyword>
<evidence type="ECO:0008006" key="7">
    <source>
        <dbReference type="Google" id="ProtNLM"/>
    </source>
</evidence>
<keyword evidence="4 5" id="KW-0472">Membrane</keyword>
<proteinExistence type="predicted"/>
<feature type="transmembrane region" description="Helical" evidence="5">
    <location>
        <begin position="41"/>
        <end position="63"/>
    </location>
</feature>
<gene>
    <name evidence="6" type="ORF">KM92DES2_12361</name>
</gene>
<dbReference type="AlphaFoldDB" id="A0A212K7Q0"/>
<dbReference type="InterPro" id="IPR012451">
    <property type="entry name" value="DUF1656"/>
</dbReference>
<evidence type="ECO:0000256" key="2">
    <source>
        <dbReference type="ARBA" id="ARBA00022692"/>
    </source>
</evidence>
<evidence type="ECO:0000313" key="6">
    <source>
        <dbReference type="EMBL" id="SBW07638.1"/>
    </source>
</evidence>
<evidence type="ECO:0000256" key="3">
    <source>
        <dbReference type="ARBA" id="ARBA00022989"/>
    </source>
</evidence>